<comment type="caution">
    <text evidence="2">The sequence shown here is derived from an EMBL/GenBank/DDBJ whole genome shotgun (WGS) entry which is preliminary data.</text>
</comment>
<proteinExistence type="predicted"/>
<feature type="compositionally biased region" description="Basic and acidic residues" evidence="1">
    <location>
        <begin position="39"/>
        <end position="53"/>
    </location>
</feature>
<feature type="region of interest" description="Disordered" evidence="1">
    <location>
        <begin position="1"/>
        <end position="53"/>
    </location>
</feature>
<organism evidence="2 3">
    <name type="scientific">Kitasatospora cheerisanensis KCTC 2395</name>
    <dbReference type="NCBI Taxonomy" id="1348663"/>
    <lineage>
        <taxon>Bacteria</taxon>
        <taxon>Bacillati</taxon>
        <taxon>Actinomycetota</taxon>
        <taxon>Actinomycetes</taxon>
        <taxon>Kitasatosporales</taxon>
        <taxon>Streptomycetaceae</taxon>
        <taxon>Kitasatospora</taxon>
    </lineage>
</organism>
<dbReference type="AlphaFoldDB" id="A0A066Z5H9"/>
<keyword evidence="3" id="KW-1185">Reference proteome</keyword>
<sequence length="53" mass="5184">MVAPLESGPAAAVGERASDGQELTGSGAGDGEQGAVELTGDRVRVSEDCGSHV</sequence>
<gene>
    <name evidence="2" type="ORF">KCH_28260</name>
</gene>
<evidence type="ECO:0000256" key="1">
    <source>
        <dbReference type="SAM" id="MobiDB-lite"/>
    </source>
</evidence>
<reference evidence="2 3" key="1">
    <citation type="submission" date="2014-05" db="EMBL/GenBank/DDBJ databases">
        <title>Draft Genome Sequence of Kitasatospora cheerisanensis KCTC 2395.</title>
        <authorList>
            <person name="Nam D.H."/>
        </authorList>
    </citation>
    <scope>NUCLEOTIDE SEQUENCE [LARGE SCALE GENOMIC DNA]</scope>
    <source>
        <strain evidence="2 3">KCTC 2395</strain>
    </source>
</reference>
<accession>A0A066Z5H9</accession>
<name>A0A066Z5H9_9ACTN</name>
<protein>
    <submittedName>
        <fullName evidence="2">Uncharacterized protein</fullName>
    </submittedName>
</protein>
<evidence type="ECO:0000313" key="3">
    <source>
        <dbReference type="Proteomes" id="UP000027178"/>
    </source>
</evidence>
<evidence type="ECO:0000313" key="2">
    <source>
        <dbReference type="EMBL" id="KDN85430.1"/>
    </source>
</evidence>
<dbReference type="HOGENOM" id="CLU_3062469_0_0_11"/>
<dbReference type="Proteomes" id="UP000027178">
    <property type="component" value="Unassembled WGS sequence"/>
</dbReference>
<dbReference type="EMBL" id="JNBY01000084">
    <property type="protein sequence ID" value="KDN85430.1"/>
    <property type="molecule type" value="Genomic_DNA"/>
</dbReference>